<evidence type="ECO:0000313" key="1">
    <source>
        <dbReference type="EMBL" id="BDW91337.1"/>
    </source>
</evidence>
<evidence type="ECO:0000313" key="2">
    <source>
        <dbReference type="Proteomes" id="UP001330184"/>
    </source>
</evidence>
<proteinExistence type="predicted"/>
<gene>
    <name evidence="1" type="ORF">MACH07_01690</name>
</gene>
<keyword evidence="2" id="KW-1185">Reference proteome</keyword>
<dbReference type="RefSeq" id="WP_338195841.1">
    <property type="nucleotide sequence ID" value="NZ_AP027268.1"/>
</dbReference>
<dbReference type="EMBL" id="AP027268">
    <property type="protein sequence ID" value="BDW91337.1"/>
    <property type="molecule type" value="Genomic_DNA"/>
</dbReference>
<protein>
    <submittedName>
        <fullName evidence="1">Uncharacterized protein</fullName>
    </submittedName>
</protein>
<dbReference type="PROSITE" id="PS51257">
    <property type="entry name" value="PROKAR_LIPOPROTEIN"/>
    <property type="match status" value="1"/>
</dbReference>
<organism evidence="1 2">
    <name type="scientific">Flagellimonas marinaquae</name>
    <dbReference type="NCBI Taxonomy" id="254955"/>
    <lineage>
        <taxon>Bacteria</taxon>
        <taxon>Pseudomonadati</taxon>
        <taxon>Bacteroidota</taxon>
        <taxon>Flavobacteriia</taxon>
        <taxon>Flavobacteriales</taxon>
        <taxon>Flavobacteriaceae</taxon>
        <taxon>Flagellimonas</taxon>
    </lineage>
</organism>
<accession>A0AA48KJX2</accession>
<name>A0AA48KJX2_9FLAO</name>
<dbReference type="Proteomes" id="UP001330184">
    <property type="component" value="Chromosome"/>
</dbReference>
<reference evidence="1 2" key="1">
    <citation type="submission" date="2023-01" db="EMBL/GenBank/DDBJ databases">
        <title>Complete genome sequence of Muricauda aquimarina strain IFOP_LL357.</title>
        <authorList>
            <person name="Gajardo G."/>
            <person name="Ueki S."/>
            <person name="Maruyama F."/>
        </authorList>
    </citation>
    <scope>NUCLEOTIDE SEQUENCE [LARGE SCALE GENOMIC DNA]</scope>
    <source>
        <strain evidence="1 2">IFOP_LL357</strain>
    </source>
</reference>
<dbReference type="AlphaFoldDB" id="A0AA48KJX2"/>
<sequence length="77" mass="8755">MKTKNIYTILFVAILILGGCYTNDDELLVAKENSFSSKAPVNQLETFLTPHYNLLQITDINKKDEADFSNLIIGREF</sequence>